<keyword evidence="1 2" id="KW-0833">Ubl conjugation pathway</keyword>
<evidence type="ECO:0000256" key="1">
    <source>
        <dbReference type="ARBA" id="ARBA00022786"/>
    </source>
</evidence>
<dbReference type="EMBL" id="MRZV01000852">
    <property type="protein sequence ID" value="PIK43410.1"/>
    <property type="molecule type" value="Genomic_DNA"/>
</dbReference>
<evidence type="ECO:0000256" key="2">
    <source>
        <dbReference type="PROSITE-ProRule" id="PRU00104"/>
    </source>
</evidence>
<dbReference type="SMART" id="SM00119">
    <property type="entry name" value="HECTc"/>
    <property type="match status" value="1"/>
</dbReference>
<feature type="compositionally biased region" description="Low complexity" evidence="3">
    <location>
        <begin position="7"/>
        <end position="31"/>
    </location>
</feature>
<dbReference type="Pfam" id="PF00632">
    <property type="entry name" value="HECT"/>
    <property type="match status" value="1"/>
</dbReference>
<organism evidence="5 6">
    <name type="scientific">Stichopus japonicus</name>
    <name type="common">Sea cucumber</name>
    <dbReference type="NCBI Taxonomy" id="307972"/>
    <lineage>
        <taxon>Eukaryota</taxon>
        <taxon>Metazoa</taxon>
        <taxon>Echinodermata</taxon>
        <taxon>Eleutherozoa</taxon>
        <taxon>Echinozoa</taxon>
        <taxon>Holothuroidea</taxon>
        <taxon>Aspidochirotacea</taxon>
        <taxon>Aspidochirotida</taxon>
        <taxon>Stichopodidae</taxon>
        <taxon>Apostichopus</taxon>
    </lineage>
</organism>
<feature type="region of interest" description="Disordered" evidence="3">
    <location>
        <begin position="1"/>
        <end position="35"/>
    </location>
</feature>
<dbReference type="GO" id="GO:0004842">
    <property type="term" value="F:ubiquitin-protein transferase activity"/>
    <property type="evidence" value="ECO:0007669"/>
    <property type="project" value="InterPro"/>
</dbReference>
<protein>
    <recommendedName>
        <fullName evidence="4">HECT domain-containing protein</fullName>
    </recommendedName>
</protein>
<dbReference type="Gene3D" id="3.90.1750.10">
    <property type="entry name" value="Hect, E3 ligase catalytic domains"/>
    <property type="match status" value="1"/>
</dbReference>
<evidence type="ECO:0000313" key="6">
    <source>
        <dbReference type="Proteomes" id="UP000230750"/>
    </source>
</evidence>
<accession>A0A2G8K5X5</accession>
<dbReference type="AlphaFoldDB" id="A0A2G8K5X5"/>
<gene>
    <name evidence="5" type="ORF">BSL78_19741</name>
</gene>
<name>A0A2G8K5X5_STIJA</name>
<proteinExistence type="predicted"/>
<sequence>MPDPFLGPSTSSSPSLAHASSSSRSALGSTAPQRTSALTSSVSTAQCAPPTARACPQCTFLNSSNTDYCEICEATLSPSVSSVSQSVCQVLPSSGMILPSKNCRFDAKSGPIRLHFEGEEGIDAGGLIRENFCIFFQEVQSPEKNLVISTPTGKLLPSNNQFHTFSGMYQVLGNAIGTALLNEVSVEIPLHKAVIAVILKKTQEEIYAQLHKNDIDLSLQDFITELLEETDEDMFQQLLSDESKPTHWLDSCGWPAAKAMKADKLISCLLFCTGIENKHEIALCLMFHYTIGIRMDAIDAMQKGLLDCIPELHMVDLEAFADLLAIRPILAKDLKIMVQEALQKLDRPAESEGYRRTVSFISSFFTDLDDTDAHILAKFATGSPSFSSDQKLTIAVNTLRPEEVSPIANTCQCSIMFPQGHTTYASFKTTVLDRMAQTGDYFGRF</sequence>
<dbReference type="InterPro" id="IPR035983">
    <property type="entry name" value="Hect_E3_ubiquitin_ligase"/>
</dbReference>
<evidence type="ECO:0000256" key="3">
    <source>
        <dbReference type="SAM" id="MobiDB-lite"/>
    </source>
</evidence>
<feature type="domain" description="HECT" evidence="4">
    <location>
        <begin position="103"/>
        <end position="419"/>
    </location>
</feature>
<dbReference type="InterPro" id="IPR000569">
    <property type="entry name" value="HECT_dom"/>
</dbReference>
<feature type="active site" description="Glycyl thioester intermediate" evidence="2">
    <location>
        <position position="411"/>
    </location>
</feature>
<dbReference type="PROSITE" id="PS50237">
    <property type="entry name" value="HECT"/>
    <property type="match status" value="1"/>
</dbReference>
<reference evidence="5 6" key="1">
    <citation type="journal article" date="2017" name="PLoS Biol.">
        <title>The sea cucumber genome provides insights into morphological evolution and visceral regeneration.</title>
        <authorList>
            <person name="Zhang X."/>
            <person name="Sun L."/>
            <person name="Yuan J."/>
            <person name="Sun Y."/>
            <person name="Gao Y."/>
            <person name="Zhang L."/>
            <person name="Li S."/>
            <person name="Dai H."/>
            <person name="Hamel J.F."/>
            <person name="Liu C."/>
            <person name="Yu Y."/>
            <person name="Liu S."/>
            <person name="Lin W."/>
            <person name="Guo K."/>
            <person name="Jin S."/>
            <person name="Xu P."/>
            <person name="Storey K.B."/>
            <person name="Huan P."/>
            <person name="Zhang T."/>
            <person name="Zhou Y."/>
            <person name="Zhang J."/>
            <person name="Lin C."/>
            <person name="Li X."/>
            <person name="Xing L."/>
            <person name="Huo D."/>
            <person name="Sun M."/>
            <person name="Wang L."/>
            <person name="Mercier A."/>
            <person name="Li F."/>
            <person name="Yang H."/>
            <person name="Xiang J."/>
        </authorList>
    </citation>
    <scope>NUCLEOTIDE SEQUENCE [LARGE SCALE GENOMIC DNA]</scope>
    <source>
        <strain evidence="5">Shaxun</strain>
        <tissue evidence="5">Muscle</tissue>
    </source>
</reference>
<keyword evidence="6" id="KW-1185">Reference proteome</keyword>
<evidence type="ECO:0000313" key="5">
    <source>
        <dbReference type="EMBL" id="PIK43410.1"/>
    </source>
</evidence>
<comment type="caution">
    <text evidence="5">The sequence shown here is derived from an EMBL/GenBank/DDBJ whole genome shotgun (WGS) entry which is preliminary data.</text>
</comment>
<dbReference type="OrthoDB" id="8758123at2759"/>
<evidence type="ECO:0000259" key="4">
    <source>
        <dbReference type="PROSITE" id="PS50237"/>
    </source>
</evidence>
<dbReference type="Proteomes" id="UP000230750">
    <property type="component" value="Unassembled WGS sequence"/>
</dbReference>
<dbReference type="SUPFAM" id="SSF56204">
    <property type="entry name" value="Hect, E3 ligase catalytic domain"/>
    <property type="match status" value="1"/>
</dbReference>